<protein>
    <submittedName>
        <fullName evidence="1">Uncharacterized protein</fullName>
    </submittedName>
</protein>
<evidence type="ECO:0000313" key="1">
    <source>
        <dbReference type="EMBL" id="PSR54882.1"/>
    </source>
</evidence>
<dbReference type="OrthoDB" id="6624755at2"/>
<evidence type="ECO:0000313" key="2">
    <source>
        <dbReference type="Proteomes" id="UP000240357"/>
    </source>
</evidence>
<dbReference type="RefSeq" id="WP_106930974.1">
    <property type="nucleotide sequence ID" value="NZ_PYFT01000001.1"/>
</dbReference>
<accession>A0A2T2YHB8</accession>
<comment type="caution">
    <text evidence="1">The sequence shown here is derived from an EMBL/GenBank/DDBJ whole genome shotgun (WGS) entry which is preliminary data.</text>
</comment>
<sequence>MYFFDNNVDDDVKACFLIKDFNTIDYNSLKNLEIIHIKGLHVHHKYYQDELLPWEYPNDALTTLCWHCHKELHENGKLRWLDKNGLEKGVLTNCSRCHGAGVFPEYKHVNSGICFQCHGAKYKELA</sequence>
<organism evidence="1 2">
    <name type="scientific">Adhaeribacter arboris</name>
    <dbReference type="NCBI Taxonomy" id="2072846"/>
    <lineage>
        <taxon>Bacteria</taxon>
        <taxon>Pseudomonadati</taxon>
        <taxon>Bacteroidota</taxon>
        <taxon>Cytophagia</taxon>
        <taxon>Cytophagales</taxon>
        <taxon>Hymenobacteraceae</taxon>
        <taxon>Adhaeribacter</taxon>
    </lineage>
</organism>
<proteinExistence type="predicted"/>
<keyword evidence="2" id="KW-1185">Reference proteome</keyword>
<name>A0A2T2YHB8_9BACT</name>
<dbReference type="InterPro" id="IPR036280">
    <property type="entry name" value="Multihaem_cyt_sf"/>
</dbReference>
<dbReference type="Proteomes" id="UP000240357">
    <property type="component" value="Unassembled WGS sequence"/>
</dbReference>
<reference evidence="1 2" key="1">
    <citation type="submission" date="2018-03" db="EMBL/GenBank/DDBJ databases">
        <title>Adhaeribacter sp. HMF7605 Genome sequencing and assembly.</title>
        <authorList>
            <person name="Kang H."/>
            <person name="Kang J."/>
            <person name="Cha I."/>
            <person name="Kim H."/>
            <person name="Joh K."/>
        </authorList>
    </citation>
    <scope>NUCLEOTIDE SEQUENCE [LARGE SCALE GENOMIC DNA]</scope>
    <source>
        <strain evidence="1 2">HMF7605</strain>
    </source>
</reference>
<gene>
    <name evidence="1" type="ORF">AHMF7605_15920</name>
</gene>
<dbReference type="EMBL" id="PYFT01000001">
    <property type="protein sequence ID" value="PSR54882.1"/>
    <property type="molecule type" value="Genomic_DNA"/>
</dbReference>
<dbReference type="AlphaFoldDB" id="A0A2T2YHB8"/>
<dbReference type="SUPFAM" id="SSF48695">
    <property type="entry name" value="Multiheme cytochromes"/>
    <property type="match status" value="1"/>
</dbReference>